<comment type="caution">
    <text evidence="1">The sequence shown here is derived from an EMBL/GenBank/DDBJ whole genome shotgun (WGS) entry which is preliminary data.</text>
</comment>
<proteinExistence type="predicted"/>
<keyword evidence="2" id="KW-1185">Reference proteome</keyword>
<name>A0AAV7P126_PLEWA</name>
<dbReference type="Proteomes" id="UP001066276">
    <property type="component" value="Chromosome 8"/>
</dbReference>
<organism evidence="1 2">
    <name type="scientific">Pleurodeles waltl</name>
    <name type="common">Iberian ribbed newt</name>
    <dbReference type="NCBI Taxonomy" id="8319"/>
    <lineage>
        <taxon>Eukaryota</taxon>
        <taxon>Metazoa</taxon>
        <taxon>Chordata</taxon>
        <taxon>Craniata</taxon>
        <taxon>Vertebrata</taxon>
        <taxon>Euteleostomi</taxon>
        <taxon>Amphibia</taxon>
        <taxon>Batrachia</taxon>
        <taxon>Caudata</taxon>
        <taxon>Salamandroidea</taxon>
        <taxon>Salamandridae</taxon>
        <taxon>Pleurodelinae</taxon>
        <taxon>Pleurodeles</taxon>
    </lineage>
</organism>
<dbReference type="AlphaFoldDB" id="A0AAV7P126"/>
<evidence type="ECO:0000313" key="2">
    <source>
        <dbReference type="Proteomes" id="UP001066276"/>
    </source>
</evidence>
<accession>A0AAV7P126</accession>
<gene>
    <name evidence="1" type="ORF">NDU88_009050</name>
</gene>
<sequence length="74" mass="8243">MEHPSAIIEEQLQLLGTWQGGASNASKGASLHIDGRRGVVDECRGWMCSILTTRTFQGLNVDRRVRLERKHGVL</sequence>
<protein>
    <submittedName>
        <fullName evidence="1">Uncharacterized protein</fullName>
    </submittedName>
</protein>
<reference evidence="1" key="1">
    <citation type="journal article" date="2022" name="bioRxiv">
        <title>Sequencing and chromosome-scale assembly of the giantPleurodeles waltlgenome.</title>
        <authorList>
            <person name="Brown T."/>
            <person name="Elewa A."/>
            <person name="Iarovenko S."/>
            <person name="Subramanian E."/>
            <person name="Araus A.J."/>
            <person name="Petzold A."/>
            <person name="Susuki M."/>
            <person name="Suzuki K.-i.T."/>
            <person name="Hayashi T."/>
            <person name="Toyoda A."/>
            <person name="Oliveira C."/>
            <person name="Osipova E."/>
            <person name="Leigh N.D."/>
            <person name="Simon A."/>
            <person name="Yun M.H."/>
        </authorList>
    </citation>
    <scope>NUCLEOTIDE SEQUENCE</scope>
    <source>
        <strain evidence="1">20211129_DDA</strain>
        <tissue evidence="1">Liver</tissue>
    </source>
</reference>
<evidence type="ECO:0000313" key="1">
    <source>
        <dbReference type="EMBL" id="KAJ1120902.1"/>
    </source>
</evidence>
<dbReference type="EMBL" id="JANPWB010000012">
    <property type="protein sequence ID" value="KAJ1120902.1"/>
    <property type="molecule type" value="Genomic_DNA"/>
</dbReference>